<keyword evidence="2" id="KW-1133">Transmembrane helix</keyword>
<dbReference type="SUPFAM" id="SSF81321">
    <property type="entry name" value="Family A G protein-coupled receptor-like"/>
    <property type="match status" value="1"/>
</dbReference>
<name>A0A915EJ55_9BILA</name>
<dbReference type="PANTHER" id="PTHR23021">
    <property type="entry name" value="SERPENTINE RECEPTOR, CLASS T"/>
    <property type="match status" value="1"/>
</dbReference>
<dbReference type="AlphaFoldDB" id="A0A915EJ55"/>
<feature type="compositionally biased region" description="Polar residues" evidence="1">
    <location>
        <begin position="60"/>
        <end position="74"/>
    </location>
</feature>
<accession>A0A915EJ55</accession>
<keyword evidence="2" id="KW-0812">Transmembrane</keyword>
<feature type="transmembrane region" description="Helical" evidence="2">
    <location>
        <begin position="173"/>
        <end position="197"/>
    </location>
</feature>
<dbReference type="InterPro" id="IPR019425">
    <property type="entry name" value="7TM_GPCR_serpentine_rcpt_Srt"/>
</dbReference>
<evidence type="ECO:0000256" key="2">
    <source>
        <dbReference type="SAM" id="Phobius"/>
    </source>
</evidence>
<feature type="transmembrane region" description="Helical" evidence="2">
    <location>
        <begin position="323"/>
        <end position="347"/>
    </location>
</feature>
<feature type="compositionally biased region" description="Basic and acidic residues" evidence="1">
    <location>
        <begin position="1"/>
        <end position="11"/>
    </location>
</feature>
<feature type="region of interest" description="Disordered" evidence="1">
    <location>
        <begin position="1"/>
        <end position="109"/>
    </location>
</feature>
<feature type="transmembrane region" description="Helical" evidence="2">
    <location>
        <begin position="275"/>
        <end position="292"/>
    </location>
</feature>
<keyword evidence="2" id="KW-0472">Membrane</keyword>
<protein>
    <submittedName>
        <fullName evidence="4">G-protein coupled receptors family 1 profile domain-containing protein</fullName>
    </submittedName>
</protein>
<feature type="compositionally biased region" description="Low complexity" evidence="1">
    <location>
        <begin position="33"/>
        <end position="50"/>
    </location>
</feature>
<dbReference type="Gene3D" id="1.20.1070.10">
    <property type="entry name" value="Rhodopsin 7-helix transmembrane proteins"/>
    <property type="match status" value="1"/>
</dbReference>
<keyword evidence="3" id="KW-1185">Reference proteome</keyword>
<dbReference type="Proteomes" id="UP000887574">
    <property type="component" value="Unplaced"/>
</dbReference>
<evidence type="ECO:0000256" key="1">
    <source>
        <dbReference type="SAM" id="MobiDB-lite"/>
    </source>
</evidence>
<feature type="transmembrane region" description="Helical" evidence="2">
    <location>
        <begin position="138"/>
        <end position="161"/>
    </location>
</feature>
<feature type="transmembrane region" description="Helical" evidence="2">
    <location>
        <begin position="218"/>
        <end position="236"/>
    </location>
</feature>
<evidence type="ECO:0000313" key="3">
    <source>
        <dbReference type="Proteomes" id="UP000887574"/>
    </source>
</evidence>
<feature type="transmembrane region" description="Helical" evidence="2">
    <location>
        <begin position="353"/>
        <end position="375"/>
    </location>
</feature>
<sequence length="487" mass="54699">MQRQEQQADGRAHKKSAGRGSNRGRNAQGELVGAAAQNAQGNLQGAAATAHQHKMERKQQAGQHQDQSQESAYNQEKKPEKNLSGAAAASKKGNLQGQRHKSISRKSSSSKEISQKKIIYIPCLLVIYKNMAQSCYKIMFVIGVSDIIGLVVIGLLSGYFSVAGSVYCSYPTLIFFSGFVITICWGIETTCAVLLALNRCIGLWKPSLFTALFKGFRTWVWLAVVLVYVLWYALLFKPAVFSSLSVSWVYNPHSGYYNELEANYTNNMEARHECFVFSGLCSLYIAFVWLLSKKHTKAAVKRVDVNSLQEVTSGSKNVSQKMIVVQVLFISAANLGTITLYLCTLIFTLSNNFYILMTLIWCLAHGFPPVIYLMLNRTIRMECVKMLKGRFRLWMLIGLVSGVLLVMVVIVCCFMRIRIPRTKRQIELIAAKRKMRKQQASNPNPGVPGAYQDNEVEHRSQAIVMNSLSRPIQGQEWSRKRMSSHLH</sequence>
<dbReference type="Pfam" id="PF10321">
    <property type="entry name" value="7TM_GPCR_Srt"/>
    <property type="match status" value="1"/>
</dbReference>
<evidence type="ECO:0000313" key="4">
    <source>
        <dbReference type="WBParaSite" id="jg5918"/>
    </source>
</evidence>
<dbReference type="PANTHER" id="PTHR23021:SF11">
    <property type="entry name" value="SERPENTINE RECEPTOR, CLASS T"/>
    <property type="match status" value="1"/>
</dbReference>
<dbReference type="WBParaSite" id="jg5918">
    <property type="protein sequence ID" value="jg5918"/>
    <property type="gene ID" value="jg5918"/>
</dbReference>
<feature type="transmembrane region" description="Helical" evidence="2">
    <location>
        <begin position="396"/>
        <end position="417"/>
    </location>
</feature>
<reference evidence="4" key="1">
    <citation type="submission" date="2022-11" db="UniProtKB">
        <authorList>
            <consortium name="WormBaseParasite"/>
        </authorList>
    </citation>
    <scope>IDENTIFICATION</scope>
</reference>
<organism evidence="3 4">
    <name type="scientific">Ditylenchus dipsaci</name>
    <dbReference type="NCBI Taxonomy" id="166011"/>
    <lineage>
        <taxon>Eukaryota</taxon>
        <taxon>Metazoa</taxon>
        <taxon>Ecdysozoa</taxon>
        <taxon>Nematoda</taxon>
        <taxon>Chromadorea</taxon>
        <taxon>Rhabditida</taxon>
        <taxon>Tylenchina</taxon>
        <taxon>Tylenchomorpha</taxon>
        <taxon>Sphaerularioidea</taxon>
        <taxon>Anguinidae</taxon>
        <taxon>Anguininae</taxon>
        <taxon>Ditylenchus</taxon>
    </lineage>
</organism>
<proteinExistence type="predicted"/>